<keyword evidence="1" id="KW-0175">Coiled coil</keyword>
<accession>A0A347UFA7</accession>
<dbReference type="Gene3D" id="2.40.50.100">
    <property type="match status" value="1"/>
</dbReference>
<name>A0A347UFA7_9RHOB</name>
<sequence>MKPLHLLIAILVSGFLYLLVFERDNLLDFAKSNAGAVDEDSEVQNNAETPDAEATPLVFVVAIHSTARTVDSAVMLRGRTEAARQVTVMAETSGKVVSEPLRKGAYIEAEQTLCQLDSGTRQSRLAEAKARLTEAEARLPEALANAAGAAAKLTEAKVNENAARRLNQQGYASETRAASAEAALQGALAGIESAKAAVVSAKAAIEAANAAIALIEKDIENLTITAPFAGLLETDTAELGVLLQPGSPCATIIQLDPIKLVGFAPETEVDKVTVGAMAGARLATGREVAGRVTFLSRSADPLTRTFRVEVQVPNAGLAIRDGQTVEIIVASDGTKAHLLPQSSLTLNNDGALGVRYVGPDNITGFAPVSILRDTPEGIWVAGLPDKVDVIVLGHEYVIAGVKVDVTYREAGQ</sequence>
<dbReference type="EMBL" id="CP032125">
    <property type="protein sequence ID" value="AXX97535.1"/>
    <property type="molecule type" value="Genomic_DNA"/>
</dbReference>
<feature type="coiled-coil region" evidence="1">
    <location>
        <begin position="191"/>
        <end position="225"/>
    </location>
</feature>
<evidence type="ECO:0000313" key="3">
    <source>
        <dbReference type="EMBL" id="AXX97535.1"/>
    </source>
</evidence>
<proteinExistence type="predicted"/>
<organism evidence="3 4">
    <name type="scientific">Profundibacter amoris</name>
    <dbReference type="NCBI Taxonomy" id="2171755"/>
    <lineage>
        <taxon>Bacteria</taxon>
        <taxon>Pseudomonadati</taxon>
        <taxon>Pseudomonadota</taxon>
        <taxon>Alphaproteobacteria</taxon>
        <taxon>Rhodobacterales</taxon>
        <taxon>Paracoccaceae</taxon>
        <taxon>Profundibacter</taxon>
    </lineage>
</organism>
<dbReference type="PANTHER" id="PTHR30469">
    <property type="entry name" value="MULTIDRUG RESISTANCE PROTEIN MDTA"/>
    <property type="match status" value="1"/>
</dbReference>
<dbReference type="KEGG" id="pamo:BAR1_06045"/>
<evidence type="ECO:0000256" key="1">
    <source>
        <dbReference type="SAM" id="Coils"/>
    </source>
</evidence>
<dbReference type="Gene3D" id="2.40.30.170">
    <property type="match status" value="1"/>
</dbReference>
<dbReference type="InterPro" id="IPR058792">
    <property type="entry name" value="Beta-barrel_RND_2"/>
</dbReference>
<evidence type="ECO:0000259" key="2">
    <source>
        <dbReference type="Pfam" id="PF25954"/>
    </source>
</evidence>
<dbReference type="Pfam" id="PF25954">
    <property type="entry name" value="Beta-barrel_RND_2"/>
    <property type="match status" value="1"/>
</dbReference>
<dbReference type="Gene3D" id="1.10.287.470">
    <property type="entry name" value="Helix hairpin bin"/>
    <property type="match status" value="1"/>
</dbReference>
<dbReference type="GO" id="GO:0015562">
    <property type="term" value="F:efflux transmembrane transporter activity"/>
    <property type="evidence" value="ECO:0007669"/>
    <property type="project" value="TreeGrafter"/>
</dbReference>
<dbReference type="PANTHER" id="PTHR30469:SF29">
    <property type="entry name" value="BLR2860 PROTEIN"/>
    <property type="match status" value="1"/>
</dbReference>
<reference evidence="3 4" key="1">
    <citation type="submission" date="2018-09" db="EMBL/GenBank/DDBJ databases">
        <title>Profundibacter amoris BAR1 gen. nov., sp. nov., a new member of the Roseobacter clade isolated at Lokis Castle Vent Field on the Arctic Mid-Oceanic Ridge.</title>
        <authorList>
            <person name="Le Moine Bauer S."/>
            <person name="Sjoeberg A.G."/>
            <person name="L'Haridon S."/>
            <person name="Stokke R."/>
            <person name="Roalkvam I."/>
            <person name="Steen I.H."/>
            <person name="Dahle H."/>
        </authorList>
    </citation>
    <scope>NUCLEOTIDE SEQUENCE [LARGE SCALE GENOMIC DNA]</scope>
    <source>
        <strain evidence="3 4">BAR1</strain>
    </source>
</reference>
<dbReference type="RefSeq" id="WP_118942192.1">
    <property type="nucleotide sequence ID" value="NZ_CP032125.1"/>
</dbReference>
<dbReference type="SUPFAM" id="SSF111369">
    <property type="entry name" value="HlyD-like secretion proteins"/>
    <property type="match status" value="1"/>
</dbReference>
<protein>
    <submittedName>
        <fullName evidence="3">HlyD family efflux transporter periplasmic adaptor subunit</fullName>
    </submittedName>
</protein>
<dbReference type="GO" id="GO:1990281">
    <property type="term" value="C:efflux pump complex"/>
    <property type="evidence" value="ECO:0007669"/>
    <property type="project" value="TreeGrafter"/>
</dbReference>
<gene>
    <name evidence="3" type="ORF">BAR1_06045</name>
</gene>
<feature type="domain" description="CusB-like beta-barrel" evidence="2">
    <location>
        <begin position="264"/>
        <end position="331"/>
    </location>
</feature>
<dbReference type="Proteomes" id="UP000261704">
    <property type="component" value="Chromosome"/>
</dbReference>
<evidence type="ECO:0000313" key="4">
    <source>
        <dbReference type="Proteomes" id="UP000261704"/>
    </source>
</evidence>
<dbReference type="OrthoDB" id="9806939at2"/>
<dbReference type="AlphaFoldDB" id="A0A347UFA7"/>
<keyword evidence="4" id="KW-1185">Reference proteome</keyword>